<name>A0A1L0EF70_9GAMM</name>
<accession>A0A1L0EF70</accession>
<feature type="domain" description="TniQ" evidence="1">
    <location>
        <begin position="6"/>
        <end position="150"/>
    </location>
</feature>
<dbReference type="Pfam" id="PF15978">
    <property type="entry name" value="TnsD"/>
    <property type="match status" value="1"/>
</dbReference>
<dbReference type="EMBL" id="FPLD01000068">
    <property type="protein sequence ID" value="SGZ03468.1"/>
    <property type="molecule type" value="Genomic_DNA"/>
</dbReference>
<evidence type="ECO:0000313" key="3">
    <source>
        <dbReference type="EMBL" id="SGZ03468.1"/>
    </source>
</evidence>
<gene>
    <name evidence="3" type="ORF">NVI5450_2666</name>
</gene>
<protein>
    <submittedName>
        <fullName evidence="3">Transposition protein TnsD-related protein</fullName>
    </submittedName>
</protein>
<proteinExistence type="predicted"/>
<feature type="domain" description="Transposon Tn7 transposition protein TnsD C-terminal" evidence="2">
    <location>
        <begin position="358"/>
        <end position="505"/>
    </location>
</feature>
<organism evidence="3 4">
    <name type="scientific">Moritella viscosa</name>
    <dbReference type="NCBI Taxonomy" id="80854"/>
    <lineage>
        <taxon>Bacteria</taxon>
        <taxon>Pseudomonadati</taxon>
        <taxon>Pseudomonadota</taxon>
        <taxon>Gammaproteobacteria</taxon>
        <taxon>Alteromonadales</taxon>
        <taxon>Moritellaceae</taxon>
        <taxon>Moritella</taxon>
    </lineage>
</organism>
<evidence type="ECO:0000259" key="2">
    <source>
        <dbReference type="Pfam" id="PF15978"/>
    </source>
</evidence>
<evidence type="ECO:0000259" key="1">
    <source>
        <dbReference type="Pfam" id="PF06527"/>
    </source>
</evidence>
<evidence type="ECO:0000313" key="4">
    <source>
        <dbReference type="Proteomes" id="UP000183794"/>
    </source>
</evidence>
<dbReference type="InterPro" id="IPR009492">
    <property type="entry name" value="TniQ"/>
</dbReference>
<dbReference type="Proteomes" id="UP000183794">
    <property type="component" value="Unassembled WGS sequence"/>
</dbReference>
<dbReference type="Pfam" id="PF06527">
    <property type="entry name" value="TniQ"/>
    <property type="match status" value="1"/>
</dbReference>
<reference evidence="3 4" key="1">
    <citation type="submission" date="2016-11" db="EMBL/GenBank/DDBJ databases">
        <authorList>
            <person name="Jaros S."/>
            <person name="Januszkiewicz K."/>
            <person name="Wedrychowicz H."/>
        </authorList>
    </citation>
    <scope>NUCLEOTIDE SEQUENCE [LARGE SCALE GENOMIC DNA]</scope>
    <source>
        <strain evidence="3">NVI 5450</strain>
    </source>
</reference>
<dbReference type="AlphaFoldDB" id="A0A1L0EF70"/>
<dbReference type="InterPro" id="IPR032750">
    <property type="entry name" value="TnsD_C"/>
</dbReference>
<sequence length="518" mass="59166">MLLPLALPDESLHSRICRGISHCGYTKSQYLEVLCGSSKATIHPFIALNVNNIANAVNEVAGKLLLEQSLNPIFAYFLPKHAQKILNSDTPSQDMLRACQLQAFREKEDLSLKYCPICAQNDLKDYGVAYWHCSQQVPGIEVCSKHQVRLIHQEPPRRSHIEHDFLPIPNAETRECSHIAKRFALFTASMVDGSRLHCSNATDYKNQLVNLGFVTKNQRIRRKLLCKELFDLSVKVLPINSPWLPKSADDYHYWSAVIHSEYNQPPIKHLLLRFYFSIKSTDLSSPISVPSRNNNDQLETSCCELLRQGNSMASVSRSIGKSRCYVKTIALKHDIPVNLKPRIITPALKSYVVNMAYKGFNRCVIARKFGISSGSVEQIISTTDGLVERRKFCKSESLRRRYKCEIQRFINGNSTLSRQEIKRACEAAFYWLYLHEADWLERELPVAQKKQHVDRVDWCKRDAEVASAICEIMKLSEMPLTRTDLERMLGGHGWLTSKISKFCQTKTLLIQYGLLSDS</sequence>
<dbReference type="RefSeq" id="WP_075518263.1">
    <property type="nucleotide sequence ID" value="NZ_FPLD01000068.1"/>
</dbReference>